<feature type="compositionally biased region" description="Low complexity" evidence="1">
    <location>
        <begin position="70"/>
        <end position="81"/>
    </location>
</feature>
<keyword evidence="3" id="KW-1185">Reference proteome</keyword>
<comment type="caution">
    <text evidence="2">The sequence shown here is derived from an EMBL/GenBank/DDBJ whole genome shotgun (WGS) entry which is preliminary data.</text>
</comment>
<evidence type="ECO:0000313" key="3">
    <source>
        <dbReference type="Proteomes" id="UP000469185"/>
    </source>
</evidence>
<feature type="region of interest" description="Disordered" evidence="1">
    <location>
        <begin position="105"/>
        <end position="129"/>
    </location>
</feature>
<dbReference type="RefSeq" id="WP_163818341.1">
    <property type="nucleotide sequence ID" value="NZ_JAAGOB010000004.1"/>
</dbReference>
<name>A0A6N9YKR5_9ACTN</name>
<feature type="region of interest" description="Disordered" evidence="1">
    <location>
        <begin position="70"/>
        <end position="93"/>
    </location>
</feature>
<protein>
    <submittedName>
        <fullName evidence="2">Uncharacterized protein</fullName>
    </submittedName>
</protein>
<organism evidence="2 3">
    <name type="scientific">Phytoactinopolyspora alkaliphila</name>
    <dbReference type="NCBI Taxonomy" id="1783498"/>
    <lineage>
        <taxon>Bacteria</taxon>
        <taxon>Bacillati</taxon>
        <taxon>Actinomycetota</taxon>
        <taxon>Actinomycetes</taxon>
        <taxon>Jiangellales</taxon>
        <taxon>Jiangellaceae</taxon>
        <taxon>Phytoactinopolyspora</taxon>
    </lineage>
</organism>
<dbReference type="AlphaFoldDB" id="A0A6N9YKR5"/>
<evidence type="ECO:0000313" key="2">
    <source>
        <dbReference type="EMBL" id="NED95583.1"/>
    </source>
</evidence>
<accession>A0A6N9YKR5</accession>
<proteinExistence type="predicted"/>
<reference evidence="2 3" key="1">
    <citation type="submission" date="2020-02" db="EMBL/GenBank/DDBJ databases">
        <authorList>
            <person name="Li X.-J."/>
            <person name="Feng X.-M."/>
        </authorList>
    </citation>
    <scope>NUCLEOTIDE SEQUENCE [LARGE SCALE GENOMIC DNA]</scope>
    <source>
        <strain evidence="2 3">CGMCC 4.7225</strain>
    </source>
</reference>
<dbReference type="EMBL" id="JAAGOB010000004">
    <property type="protein sequence ID" value="NED95583.1"/>
    <property type="molecule type" value="Genomic_DNA"/>
</dbReference>
<dbReference type="Proteomes" id="UP000469185">
    <property type="component" value="Unassembled WGS sequence"/>
</dbReference>
<gene>
    <name evidence="2" type="ORF">G1H11_09685</name>
</gene>
<sequence length="129" mass="13702">MHQRHARSRWHGIARRLPAVVLSGLFMVVSAGLPALASTAQSRELSVETKPSSVGVVTLAAAQELPEAIAAPTTPAPEAGLLPPPAGETTVDPLDLYRLPMWLERDGHLEPRGSQNSAHPDRAPPGNQQ</sequence>
<evidence type="ECO:0000256" key="1">
    <source>
        <dbReference type="SAM" id="MobiDB-lite"/>
    </source>
</evidence>